<keyword evidence="2" id="KW-0564">Palmitate</keyword>
<feature type="chain" id="PRO_5016192873" evidence="2">
    <location>
        <begin position="30"/>
        <end position="477"/>
    </location>
</feature>
<dbReference type="PANTHER" id="PTHR30203">
    <property type="entry name" value="OUTER MEMBRANE CATION EFFLUX PROTEIN"/>
    <property type="match status" value="1"/>
</dbReference>
<dbReference type="EMBL" id="QJJS01000004">
    <property type="protein sequence ID" value="PXW97405.1"/>
    <property type="molecule type" value="Genomic_DNA"/>
</dbReference>
<dbReference type="InterPro" id="IPR003423">
    <property type="entry name" value="OMP_efflux"/>
</dbReference>
<proteinExistence type="inferred from homology"/>
<dbReference type="NCBIfam" id="TIGR01845">
    <property type="entry name" value="outer_NodT"/>
    <property type="match status" value="1"/>
</dbReference>
<comment type="caution">
    <text evidence="3">The sequence shown here is derived from an EMBL/GenBank/DDBJ whole genome shotgun (WGS) entry which is preliminary data.</text>
</comment>
<keyword evidence="2" id="KW-0449">Lipoprotein</keyword>
<dbReference type="Gene3D" id="1.20.1600.10">
    <property type="entry name" value="Outer membrane efflux proteins (OEP)"/>
    <property type="match status" value="1"/>
</dbReference>
<sequence>MRLNLSPMTVATLLALALLGGCASLGGPAAGDGTPAATAVVPATLAAPAVSGGAALPGDGAALDWRPLVRDDRLVRLIDQALVNNRDLRLATLAIDAARAQYRITDANRLPTVNASVAGSASRSAADLSGGTASTSRQVSVSLGMAAWELDLWGRLASLKDSALSTYLATGQTRASVQASLVTEVAQAWLTLAADRQRELLARQTLETRQRSLELTQRRQALGVATALDLASAQASAETARGDLASAAAQVVQDHNALRLLLGAEPDAALLPGADGREADQAATLLTVPADLPSSVLLRRPDVRSAELTLQAARADVEAARAALFPTLTLTASAGTASNALTGLFAAGNGIWSLAPTLKLPILDGGASRSALEIARIGEQQQRATYDKAIQTAFREVADALAVRASLAERLDAQQRLVDAYARSLELVTRRQQAGAESTLAVLDAQRSLYSAQQALITLRLTEQANRLTLFKVLGGT</sequence>
<organism evidence="3 4">
    <name type="scientific">Sphaerotilus hippei</name>
    <dbReference type="NCBI Taxonomy" id="744406"/>
    <lineage>
        <taxon>Bacteria</taxon>
        <taxon>Pseudomonadati</taxon>
        <taxon>Pseudomonadota</taxon>
        <taxon>Betaproteobacteria</taxon>
        <taxon>Burkholderiales</taxon>
        <taxon>Sphaerotilaceae</taxon>
        <taxon>Sphaerotilus</taxon>
    </lineage>
</organism>
<dbReference type="Pfam" id="PF02321">
    <property type="entry name" value="OEP"/>
    <property type="match status" value="2"/>
</dbReference>
<evidence type="ECO:0000256" key="2">
    <source>
        <dbReference type="RuleBase" id="RU362097"/>
    </source>
</evidence>
<reference evidence="3 4" key="1">
    <citation type="submission" date="2018-05" db="EMBL/GenBank/DDBJ databases">
        <title>Genomic Encyclopedia of Type Strains, Phase IV (KMG-IV): sequencing the most valuable type-strain genomes for metagenomic binning, comparative biology and taxonomic classification.</title>
        <authorList>
            <person name="Goeker M."/>
        </authorList>
    </citation>
    <scope>NUCLEOTIDE SEQUENCE [LARGE SCALE GENOMIC DNA]</scope>
    <source>
        <strain evidence="3 4">DSM 566</strain>
    </source>
</reference>
<feature type="signal peptide" evidence="2">
    <location>
        <begin position="1"/>
        <end position="29"/>
    </location>
</feature>
<keyword evidence="4" id="KW-1185">Reference proteome</keyword>
<comment type="subcellular location">
    <subcellularLocation>
        <location evidence="2">Cell membrane</location>
        <topology evidence="2">Lipid-anchor</topology>
    </subcellularLocation>
</comment>
<dbReference type="AlphaFoldDB" id="A0A318H6Z7"/>
<name>A0A318H6Z7_9BURK</name>
<evidence type="ECO:0000313" key="4">
    <source>
        <dbReference type="Proteomes" id="UP000247811"/>
    </source>
</evidence>
<dbReference type="Proteomes" id="UP000247811">
    <property type="component" value="Unassembled WGS sequence"/>
</dbReference>
<accession>A0A318H6Z7</accession>
<dbReference type="PROSITE" id="PS51257">
    <property type="entry name" value="PROKAR_LIPOPROTEIN"/>
    <property type="match status" value="1"/>
</dbReference>
<keyword evidence="2" id="KW-0812">Transmembrane</keyword>
<dbReference type="Gene3D" id="2.20.200.10">
    <property type="entry name" value="Outer membrane efflux proteins (OEP)"/>
    <property type="match status" value="1"/>
</dbReference>
<dbReference type="InterPro" id="IPR010131">
    <property type="entry name" value="MdtP/NodT-like"/>
</dbReference>
<protein>
    <submittedName>
        <fullName evidence="3">Multidrug efflux system outer membrane protein/multidrug efflux system outer membrane protein</fullName>
    </submittedName>
</protein>
<keyword evidence="2" id="KW-0472">Membrane</keyword>
<dbReference type="GO" id="GO:0005886">
    <property type="term" value="C:plasma membrane"/>
    <property type="evidence" value="ECO:0007669"/>
    <property type="project" value="UniProtKB-SubCell"/>
</dbReference>
<gene>
    <name evidence="3" type="ORF">C7444_1046</name>
</gene>
<dbReference type="SUPFAM" id="SSF56954">
    <property type="entry name" value="Outer membrane efflux proteins (OEP)"/>
    <property type="match status" value="1"/>
</dbReference>
<comment type="similarity">
    <text evidence="1 2">Belongs to the outer membrane factor (OMF) (TC 1.B.17) family.</text>
</comment>
<evidence type="ECO:0000256" key="1">
    <source>
        <dbReference type="ARBA" id="ARBA00007613"/>
    </source>
</evidence>
<keyword evidence="2" id="KW-1134">Transmembrane beta strand</keyword>
<dbReference type="GO" id="GO:0015562">
    <property type="term" value="F:efflux transmembrane transporter activity"/>
    <property type="evidence" value="ECO:0007669"/>
    <property type="project" value="InterPro"/>
</dbReference>
<evidence type="ECO:0000313" key="3">
    <source>
        <dbReference type="EMBL" id="PXW97405.1"/>
    </source>
</evidence>
<keyword evidence="2" id="KW-0732">Signal</keyword>
<dbReference type="RefSeq" id="WP_170130640.1">
    <property type="nucleotide sequence ID" value="NZ_QJJS01000004.1"/>
</dbReference>
<dbReference type="PANTHER" id="PTHR30203:SF32">
    <property type="entry name" value="CATION EFFLUX SYSTEM PROTEIN CUSC"/>
    <property type="match status" value="1"/>
</dbReference>